<evidence type="ECO:0000313" key="1">
    <source>
        <dbReference type="EMBL" id="MDC6641161.1"/>
    </source>
</evidence>
<comment type="caution">
    <text evidence="1">The sequence shown here is derived from an EMBL/GenBank/DDBJ whole genome shotgun (WGS) entry which is preliminary data.</text>
</comment>
<protein>
    <submittedName>
        <fullName evidence="1">Uncharacterized protein</fullName>
    </submittedName>
</protein>
<accession>A0A9X3YF88</accession>
<reference evidence="1" key="1">
    <citation type="journal article" date="2023" name="Genes Genomics">
        <title>Genomic insights of Leclercia adecarboxylata strains linked to an outbreak in public hospitals in Mexico.</title>
        <authorList>
            <person name="Barrios-Villa E."/>
            <person name="Pacheco-Flores B."/>
            <person name="Lozano-Zarain P."/>
            <person name="Del Campo-Ortega R."/>
            <person name="de Jesus Ascencio-Montiel I."/>
            <person name="Gonzalez-Leon M."/>
            <person name="Camorlinga-Ponce M."/>
            <person name="Gaytan Cervantes F.J."/>
            <person name="Gonzalez Torres C."/>
            <person name="Aguilar E."/>
            <person name="Gonzalez Ibarra J."/>
            <person name="Torres Lopez F.J."/>
            <person name="Rosas-Vargas H."/>
            <person name="Gonzalez-Bonilla C.R."/>
            <person name="Del Carmen Rocha-Gracia R."/>
        </authorList>
    </citation>
    <scope>NUCLEOTIDE SEQUENCE</scope>
    <source>
        <strain evidence="1">Lac40</strain>
    </source>
</reference>
<dbReference type="Proteomes" id="UP001149314">
    <property type="component" value="Unassembled WGS sequence"/>
</dbReference>
<dbReference type="EMBL" id="JAOURS010000043">
    <property type="protein sequence ID" value="MDC6641161.1"/>
    <property type="molecule type" value="Genomic_DNA"/>
</dbReference>
<name>A0A9X3YF88_9ENTR</name>
<evidence type="ECO:0000313" key="2">
    <source>
        <dbReference type="Proteomes" id="UP001149314"/>
    </source>
</evidence>
<sequence>MKENKTATVCVRLNERQAEILQKMISAGLADTKSSAIQYLINKHQVLN</sequence>
<dbReference type="AlphaFoldDB" id="A0A9X3YF88"/>
<dbReference type="RefSeq" id="WP_191152926.1">
    <property type="nucleotide sequence ID" value="NZ_CP060824.1"/>
</dbReference>
<organism evidence="1 2">
    <name type="scientific">Leclercia adecarboxylata</name>
    <dbReference type="NCBI Taxonomy" id="83655"/>
    <lineage>
        <taxon>Bacteria</taxon>
        <taxon>Pseudomonadati</taxon>
        <taxon>Pseudomonadota</taxon>
        <taxon>Gammaproteobacteria</taxon>
        <taxon>Enterobacterales</taxon>
        <taxon>Enterobacteriaceae</taxon>
        <taxon>Leclercia</taxon>
    </lineage>
</organism>
<gene>
    <name evidence="1" type="ORF">OEZ79_23350</name>
</gene>
<proteinExistence type="predicted"/>